<dbReference type="Pfam" id="PF24681">
    <property type="entry name" value="Kelch_KLHDC2_KLHL20_DRC7"/>
    <property type="match status" value="1"/>
</dbReference>
<evidence type="ECO:0000259" key="6">
    <source>
        <dbReference type="Pfam" id="PF04389"/>
    </source>
</evidence>
<dbReference type="InterPro" id="IPR007365">
    <property type="entry name" value="TFR-like_dimer_dom"/>
</dbReference>
<dbReference type="Gene3D" id="1.20.930.40">
    <property type="entry name" value="Transferrin receptor-like, dimerisation domain"/>
    <property type="match status" value="1"/>
</dbReference>
<gene>
    <name evidence="7" type="primary">Naalad2</name>
    <name evidence="7" type="ORF">AK812_SmicGene2025</name>
</gene>
<evidence type="ECO:0000313" key="7">
    <source>
        <dbReference type="EMBL" id="OLQ13870.1"/>
    </source>
</evidence>
<dbReference type="SMART" id="SM00612">
    <property type="entry name" value="Kelch"/>
    <property type="match status" value="3"/>
</dbReference>
<dbReference type="Gene3D" id="2.120.10.80">
    <property type="entry name" value="Kelch-type beta propeller"/>
    <property type="match status" value="1"/>
</dbReference>
<keyword evidence="3" id="KW-0732">Signal</keyword>
<dbReference type="PANTHER" id="PTHR10404">
    <property type="entry name" value="N-ACETYLATED-ALPHA-LINKED ACIDIC DIPEPTIDASE"/>
    <property type="match status" value="1"/>
</dbReference>
<comment type="caution">
    <text evidence="7">The sequence shown here is derived from an EMBL/GenBank/DDBJ whole genome shotgun (WGS) entry which is preliminary data.</text>
</comment>
<dbReference type="PANTHER" id="PTHR10404:SF46">
    <property type="entry name" value="VACUOLAR PROTEIN SORTING-ASSOCIATED PROTEIN 70"/>
    <property type="match status" value="1"/>
</dbReference>
<sequence length="1278" mass="140623">MPRFLIVVALTLPVSGRGHCTLDGKASHHDLGTEAVQAMSKSAAQPSWQESLFLSIPSNSSARASLEYITSKPHVAGTVGDLHMAEYVRDSFRREGITAELDPQKVLLTYPIRSALQLVDSTGRVVSAAKLAEDVLQEDNTSDTWWRNHTFNAFSPSGDVTAPVVYANFGLPEDFAALKAAGVDVRGTIALMRYGKCFRGLKAMNAQKAGALAAAIYSDPEQDGYAQGSVYPYGPWRPESSVQRGSIQFISLCAGDPTRAYAPHGKSVEELCGYSREELIPQIPVLPISYGDAAIFLDSLGGKEAPASFKGALNITYRTGPTQMQYKVRMQVDNHFQSSPVWNVVGKIPGTLPADLDQPVLLGNHRDAWVYGAADPNSGTAQLLEVAKGLGELLRRGWRPLRSIYLCSWSGEEYGLLGSTAWGEVNGDGPGALLKRALAYLNVDVGVSGAHFRAAGTPSLAQLLSGVLGQVHHPASQKPLSEHWSGRLYSLGSGSDYTVFIDRLGIPSLDMSFTPGEAHYGVYHSVYDSFNWMATEGDPNFTYHVAMSQVWGLTALRLAGSDDRGNLPLPLNLSIQAQAISSYIAEAKQTLNHTTPERVLRFEPLEQATAAFLQAADKSSEEADRLRKLGPPAFDEIVAFNNKIGLLERSFLMESGLPGRKWFRHCLQAPGLYTGYAAKTLPGITEAISAKDWQLAQAFPEAAESLVAGELAQIYQLVKAKSDRMSQKEAELHRSECVVAEAVVAAKVHLREELDELLRSSQRELRKEASVQRRRLEELFQKAQEEFRKAVEWRREARTLKGTVNNEIETREKLQKKVQELLRREKALKQQHELERKRWAEEKEQLQKQALPLWLPLLADLGPVAVAVAVRGEGGSSPESPRAMAVSVRHGVPELSDSFDLQMTLLALCKCLHESGQVPASRLAIELHKVRFSTMKQLHPINAECSFQRAMRSERILTQCVGYADRFLAIELFNTCKVLAKGLRSNPQLLPGVHLALGPQMWEWHPQPGTLRLLGDCIPRTQTFRSTLAQQRDVVVISGGGFGSAVRRVTKSASLLMKTGGSWENLPPMVKKREFHAAAFLNGKLYVCGGLNDDLEQEKAGEEAVHGSVECFDPRTKTWRQLPRMPVRRHHHECTSHRGCIFVSGGISPDRPGGEGPLATVECYDPSKQRWSQMPAMSTERKGHTAASVNGKLFACGGGSAPACLIEHLDDSLRFWVPGPRNGTEAVQTCLASTGYQGQLYILTHEVAPTILPDQIFLQRFNLMTGEWKVMPLEVFIQ</sequence>
<keyword evidence="2" id="KW-0175">Coiled coil</keyword>
<feature type="chain" id="PRO_5012706123" evidence="3">
    <location>
        <begin position="17"/>
        <end position="1278"/>
    </location>
</feature>
<dbReference type="CDD" id="cd02121">
    <property type="entry name" value="PA_GCPII_like"/>
    <property type="match status" value="1"/>
</dbReference>
<dbReference type="InterPro" id="IPR015915">
    <property type="entry name" value="Kelch-typ_b-propeller"/>
</dbReference>
<dbReference type="Proteomes" id="UP000186817">
    <property type="component" value="Unassembled WGS sequence"/>
</dbReference>
<feature type="coiled-coil region" evidence="2">
    <location>
        <begin position="762"/>
        <end position="849"/>
    </location>
</feature>
<feature type="signal peptide" evidence="3">
    <location>
        <begin position="1"/>
        <end position="16"/>
    </location>
</feature>
<dbReference type="Gene3D" id="3.50.30.30">
    <property type="match status" value="1"/>
</dbReference>
<dbReference type="Pfam" id="PF04389">
    <property type="entry name" value="Peptidase_M28"/>
    <property type="match status" value="1"/>
</dbReference>
<evidence type="ECO:0000256" key="3">
    <source>
        <dbReference type="SAM" id="SignalP"/>
    </source>
</evidence>
<reference evidence="7 8" key="1">
    <citation type="submission" date="2016-02" db="EMBL/GenBank/DDBJ databases">
        <title>Genome analysis of coral dinoflagellate symbionts highlights evolutionary adaptations to a symbiotic lifestyle.</title>
        <authorList>
            <person name="Aranda M."/>
            <person name="Li Y."/>
            <person name="Liew Y.J."/>
            <person name="Baumgarten S."/>
            <person name="Simakov O."/>
            <person name="Wilson M."/>
            <person name="Piel J."/>
            <person name="Ashoor H."/>
            <person name="Bougouffa S."/>
            <person name="Bajic V.B."/>
            <person name="Ryu T."/>
            <person name="Ravasi T."/>
            <person name="Bayer T."/>
            <person name="Micklem G."/>
            <person name="Kim H."/>
            <person name="Bhak J."/>
            <person name="Lajeunesse T.C."/>
            <person name="Voolstra C.R."/>
        </authorList>
    </citation>
    <scope>NUCLEOTIDE SEQUENCE [LARGE SCALE GENOMIC DNA]</scope>
    <source>
        <strain evidence="7 8">CCMP2467</strain>
    </source>
</reference>
<dbReference type="Pfam" id="PF04253">
    <property type="entry name" value="TFR_dimer"/>
    <property type="match status" value="1"/>
</dbReference>
<dbReference type="CDD" id="cd08022">
    <property type="entry name" value="M28_PSMA_like"/>
    <property type="match status" value="1"/>
</dbReference>
<dbReference type="FunFam" id="3.40.630.10:FF:000101">
    <property type="entry name" value="N-acetylated alpha-linked acidic dipeptidase like 1"/>
    <property type="match status" value="1"/>
</dbReference>
<dbReference type="EMBL" id="LSRX01000022">
    <property type="protein sequence ID" value="OLQ13870.1"/>
    <property type="molecule type" value="Genomic_DNA"/>
</dbReference>
<dbReference type="Gene3D" id="3.40.630.10">
    <property type="entry name" value="Zn peptidases"/>
    <property type="match status" value="1"/>
</dbReference>
<evidence type="ECO:0000259" key="4">
    <source>
        <dbReference type="Pfam" id="PF02225"/>
    </source>
</evidence>
<dbReference type="InterPro" id="IPR007484">
    <property type="entry name" value="Peptidase_M28"/>
</dbReference>
<organism evidence="7 8">
    <name type="scientific">Symbiodinium microadriaticum</name>
    <name type="common">Dinoflagellate</name>
    <name type="synonym">Zooxanthella microadriatica</name>
    <dbReference type="NCBI Taxonomy" id="2951"/>
    <lineage>
        <taxon>Eukaryota</taxon>
        <taxon>Sar</taxon>
        <taxon>Alveolata</taxon>
        <taxon>Dinophyceae</taxon>
        <taxon>Suessiales</taxon>
        <taxon>Symbiodiniaceae</taxon>
        <taxon>Symbiodinium</taxon>
    </lineage>
</organism>
<keyword evidence="8" id="KW-1185">Reference proteome</keyword>
<evidence type="ECO:0000256" key="2">
    <source>
        <dbReference type="SAM" id="Coils"/>
    </source>
</evidence>
<feature type="domain" description="PA" evidence="4">
    <location>
        <begin position="160"/>
        <end position="241"/>
    </location>
</feature>
<feature type="domain" description="Peptidase M28" evidence="6">
    <location>
        <begin position="343"/>
        <end position="531"/>
    </location>
</feature>
<evidence type="ECO:0000256" key="1">
    <source>
        <dbReference type="ARBA" id="ARBA00005634"/>
    </source>
</evidence>
<evidence type="ECO:0000259" key="5">
    <source>
        <dbReference type="Pfam" id="PF04253"/>
    </source>
</evidence>
<dbReference type="Pfam" id="PF02225">
    <property type="entry name" value="PA"/>
    <property type="match status" value="1"/>
</dbReference>
<dbReference type="SUPFAM" id="SSF53187">
    <property type="entry name" value="Zn-dependent exopeptidases"/>
    <property type="match status" value="1"/>
</dbReference>
<dbReference type="SUPFAM" id="SSF117281">
    <property type="entry name" value="Kelch motif"/>
    <property type="match status" value="1"/>
</dbReference>
<feature type="domain" description="Transferrin receptor-like dimerisation" evidence="5">
    <location>
        <begin position="601"/>
        <end position="698"/>
    </location>
</feature>
<dbReference type="InterPro" id="IPR036757">
    <property type="entry name" value="TFR-like_dimer_dom_sf"/>
</dbReference>
<proteinExistence type="inferred from homology"/>
<dbReference type="InterPro" id="IPR006652">
    <property type="entry name" value="Kelch_1"/>
</dbReference>
<dbReference type="AlphaFoldDB" id="A0A1Q9F2F1"/>
<evidence type="ECO:0000313" key="8">
    <source>
        <dbReference type="Proteomes" id="UP000186817"/>
    </source>
</evidence>
<dbReference type="SUPFAM" id="SSF52025">
    <property type="entry name" value="PA domain"/>
    <property type="match status" value="1"/>
</dbReference>
<dbReference type="GO" id="GO:0004180">
    <property type="term" value="F:carboxypeptidase activity"/>
    <property type="evidence" value="ECO:0007669"/>
    <property type="project" value="TreeGrafter"/>
</dbReference>
<comment type="similarity">
    <text evidence="1">Belongs to the peptidase M28 family. M28B subfamily.</text>
</comment>
<dbReference type="InterPro" id="IPR003137">
    <property type="entry name" value="PA_domain"/>
</dbReference>
<dbReference type="SUPFAM" id="SSF47672">
    <property type="entry name" value="Transferrin receptor-like dimerisation domain"/>
    <property type="match status" value="1"/>
</dbReference>
<dbReference type="InterPro" id="IPR046450">
    <property type="entry name" value="PA_dom_sf"/>
</dbReference>
<name>A0A1Q9F2F1_SYMMI</name>
<accession>A0A1Q9F2F1</accession>
<protein>
    <submittedName>
        <fullName evidence="7">N-acetylated-alpha-linked acidic dipeptidase 2</fullName>
    </submittedName>
</protein>
<dbReference type="InterPro" id="IPR039373">
    <property type="entry name" value="Peptidase_M28B"/>
</dbReference>
<dbReference type="OrthoDB" id="10013407at2759"/>